<reference evidence="6" key="2">
    <citation type="journal article" date="2021" name="PeerJ">
        <title>Extensive microbial diversity within the chicken gut microbiome revealed by metagenomics and culture.</title>
        <authorList>
            <person name="Gilroy R."/>
            <person name="Ravi A."/>
            <person name="Getino M."/>
            <person name="Pursley I."/>
            <person name="Horton D.L."/>
            <person name="Alikhan N.F."/>
            <person name="Baker D."/>
            <person name="Gharbi K."/>
            <person name="Hall N."/>
            <person name="Watson M."/>
            <person name="Adriaenssens E.M."/>
            <person name="Foster-Nyarko E."/>
            <person name="Jarju S."/>
            <person name="Secka A."/>
            <person name="Antonio M."/>
            <person name="Oren A."/>
            <person name="Chaudhuri R.R."/>
            <person name="La Ragione R."/>
            <person name="Hildebrand F."/>
            <person name="Pallen M.J."/>
        </authorList>
    </citation>
    <scope>NUCLEOTIDE SEQUENCE</scope>
    <source>
        <strain evidence="6">ChiGjej1B1-2707</strain>
    </source>
</reference>
<dbReference type="InterPro" id="IPR043129">
    <property type="entry name" value="ATPase_NBD"/>
</dbReference>
<keyword evidence="3" id="KW-0067">ATP-binding</keyword>
<comment type="similarity">
    <text evidence="1">Belongs to the heat shock protein 70 family.</text>
</comment>
<evidence type="ECO:0000256" key="4">
    <source>
        <dbReference type="ARBA" id="ARBA00023016"/>
    </source>
</evidence>
<dbReference type="PRINTS" id="PR00301">
    <property type="entry name" value="HEATSHOCK70"/>
</dbReference>
<protein>
    <submittedName>
        <fullName evidence="6">Hsp70 family protein</fullName>
    </submittedName>
</protein>
<dbReference type="PANTHER" id="PTHR45639:SF34">
    <property type="entry name" value="CHAPERONE PROTEIN DNAK"/>
    <property type="match status" value="1"/>
</dbReference>
<dbReference type="Pfam" id="PF00012">
    <property type="entry name" value="HSP70"/>
    <property type="match status" value="1"/>
</dbReference>
<dbReference type="PROSITE" id="PS00297">
    <property type="entry name" value="HSP70_1"/>
    <property type="match status" value="1"/>
</dbReference>
<dbReference type="EMBL" id="DVGB01000023">
    <property type="protein sequence ID" value="HIR01003.1"/>
    <property type="molecule type" value="Genomic_DNA"/>
</dbReference>
<evidence type="ECO:0000256" key="1">
    <source>
        <dbReference type="ARBA" id="ARBA00007381"/>
    </source>
</evidence>
<dbReference type="GO" id="GO:0140662">
    <property type="term" value="F:ATP-dependent protein folding chaperone"/>
    <property type="evidence" value="ECO:0007669"/>
    <property type="project" value="InterPro"/>
</dbReference>
<evidence type="ECO:0000313" key="7">
    <source>
        <dbReference type="Proteomes" id="UP000824261"/>
    </source>
</evidence>
<evidence type="ECO:0000256" key="5">
    <source>
        <dbReference type="ARBA" id="ARBA00023186"/>
    </source>
</evidence>
<name>A0A9D1A0W0_9ACTN</name>
<proteinExistence type="inferred from homology"/>
<evidence type="ECO:0000313" key="6">
    <source>
        <dbReference type="EMBL" id="HIR01003.1"/>
    </source>
</evidence>
<keyword evidence="4" id="KW-0346">Stress response</keyword>
<evidence type="ECO:0000256" key="2">
    <source>
        <dbReference type="ARBA" id="ARBA00022741"/>
    </source>
</evidence>
<evidence type="ECO:0000256" key="3">
    <source>
        <dbReference type="ARBA" id="ARBA00022840"/>
    </source>
</evidence>
<gene>
    <name evidence="6" type="ORF">IAA69_01860</name>
</gene>
<accession>A0A9D1A0W0</accession>
<dbReference type="GO" id="GO:0030968">
    <property type="term" value="P:endoplasmic reticulum unfolded protein response"/>
    <property type="evidence" value="ECO:0007669"/>
    <property type="project" value="TreeGrafter"/>
</dbReference>
<keyword evidence="5" id="KW-0143">Chaperone</keyword>
<reference evidence="6" key="1">
    <citation type="submission" date="2020-10" db="EMBL/GenBank/DDBJ databases">
        <authorList>
            <person name="Gilroy R."/>
        </authorList>
    </citation>
    <scope>NUCLEOTIDE SEQUENCE</scope>
    <source>
        <strain evidence="6">ChiGjej1B1-2707</strain>
    </source>
</reference>
<dbReference type="AlphaFoldDB" id="A0A9D1A0W0"/>
<dbReference type="Proteomes" id="UP000824261">
    <property type="component" value="Unassembled WGS sequence"/>
</dbReference>
<organism evidence="6 7">
    <name type="scientific">Candidatus Aveggerthella stercoripullorum</name>
    <dbReference type="NCBI Taxonomy" id="2840688"/>
    <lineage>
        <taxon>Bacteria</taxon>
        <taxon>Bacillati</taxon>
        <taxon>Actinomycetota</taxon>
        <taxon>Coriobacteriia</taxon>
        <taxon>Eggerthellales</taxon>
        <taxon>Eggerthellaceae</taxon>
        <taxon>Eggerthellaceae incertae sedis</taxon>
        <taxon>Candidatus Aveggerthella</taxon>
    </lineage>
</organism>
<dbReference type="GO" id="GO:0005524">
    <property type="term" value="F:ATP binding"/>
    <property type="evidence" value="ECO:0007669"/>
    <property type="project" value="UniProtKB-KW"/>
</dbReference>
<dbReference type="InterPro" id="IPR013126">
    <property type="entry name" value="Hsp_70_fam"/>
</dbReference>
<comment type="caution">
    <text evidence="6">The sequence shown here is derived from an EMBL/GenBank/DDBJ whole genome shotgun (WGS) entry which is preliminary data.</text>
</comment>
<keyword evidence="2" id="KW-0547">Nucleotide-binding</keyword>
<dbReference type="Gene3D" id="3.30.420.40">
    <property type="match status" value="1"/>
</dbReference>
<dbReference type="InterPro" id="IPR018181">
    <property type="entry name" value="Heat_shock_70_CS"/>
</dbReference>
<dbReference type="SUPFAM" id="SSF53067">
    <property type="entry name" value="Actin-like ATPase domain"/>
    <property type="match status" value="1"/>
</dbReference>
<sequence length="156" mass="16930">MGKIIGIDLGTTNSAMAIMEGAEPEILVNAEGDRTTPSVVGFRKDGERVVGKAAKNQAVTNPENTVASVKRFIGRSYGETTEEQKTVAYKVNQGNGGRAVVDIEGKDYMPEEISAMVLQKMKSDAEKQVGQPITQAVTNPTNTVFSIKRFMGRRYD</sequence>
<feature type="non-terminal residue" evidence="6">
    <location>
        <position position="156"/>
    </location>
</feature>
<dbReference type="PANTHER" id="PTHR45639">
    <property type="entry name" value="HSC70CB, ISOFORM G-RELATED"/>
    <property type="match status" value="1"/>
</dbReference>